<evidence type="ECO:0000256" key="1">
    <source>
        <dbReference type="SAM" id="Phobius"/>
    </source>
</evidence>
<name>A0A1G8ZNW1_9PROT</name>
<feature type="transmembrane region" description="Helical" evidence="1">
    <location>
        <begin position="15"/>
        <end position="36"/>
    </location>
</feature>
<proteinExistence type="predicted"/>
<keyword evidence="1" id="KW-0472">Membrane</keyword>
<sequence>MVDSTNKRLALKRRLVFAALMSMVTMSIVGLPILLMHHVPVAWLLGQWLGSIFIAWPIAFLSILIIAPWLLRVTAWLVKDHTDAYVLANAAKIFAQISGR</sequence>
<dbReference type="STRING" id="492660.SAMN05192566_0432"/>
<accession>A0A1G8ZNW1</accession>
<organism evidence="2 3">
    <name type="scientific">Methylophilus rhizosphaerae</name>
    <dbReference type="NCBI Taxonomy" id="492660"/>
    <lineage>
        <taxon>Bacteria</taxon>
        <taxon>Pseudomonadati</taxon>
        <taxon>Pseudomonadota</taxon>
        <taxon>Betaproteobacteria</taxon>
        <taxon>Nitrosomonadales</taxon>
        <taxon>Methylophilaceae</taxon>
        <taxon>Methylophilus</taxon>
    </lineage>
</organism>
<dbReference type="Proteomes" id="UP000198629">
    <property type="component" value="Unassembled WGS sequence"/>
</dbReference>
<evidence type="ECO:0008006" key="4">
    <source>
        <dbReference type="Google" id="ProtNLM"/>
    </source>
</evidence>
<evidence type="ECO:0000313" key="3">
    <source>
        <dbReference type="Proteomes" id="UP000198629"/>
    </source>
</evidence>
<dbReference type="InterPro" id="IPR021529">
    <property type="entry name" value="DUF2798"/>
</dbReference>
<feature type="transmembrane region" description="Helical" evidence="1">
    <location>
        <begin position="48"/>
        <end position="71"/>
    </location>
</feature>
<protein>
    <recommendedName>
        <fullName evidence="4">DUF2798 domain-containing protein</fullName>
    </recommendedName>
</protein>
<gene>
    <name evidence="2" type="ORF">SAMN05192566_0432</name>
</gene>
<dbReference type="RefSeq" id="WP_091469182.1">
    <property type="nucleotide sequence ID" value="NZ_FNFX01000001.1"/>
</dbReference>
<dbReference type="EMBL" id="FNFX01000001">
    <property type="protein sequence ID" value="SDK16789.1"/>
    <property type="molecule type" value="Genomic_DNA"/>
</dbReference>
<keyword evidence="3" id="KW-1185">Reference proteome</keyword>
<dbReference type="OrthoDB" id="8538322at2"/>
<dbReference type="AlphaFoldDB" id="A0A1G8ZNW1"/>
<keyword evidence="1" id="KW-1133">Transmembrane helix</keyword>
<reference evidence="3" key="1">
    <citation type="submission" date="2016-10" db="EMBL/GenBank/DDBJ databases">
        <authorList>
            <person name="Varghese N."/>
            <person name="Submissions S."/>
        </authorList>
    </citation>
    <scope>NUCLEOTIDE SEQUENCE [LARGE SCALE GENOMIC DNA]</scope>
    <source>
        <strain evidence="3">CBMB127</strain>
    </source>
</reference>
<dbReference type="Pfam" id="PF11391">
    <property type="entry name" value="DUF2798"/>
    <property type="match status" value="1"/>
</dbReference>
<evidence type="ECO:0000313" key="2">
    <source>
        <dbReference type="EMBL" id="SDK16789.1"/>
    </source>
</evidence>
<keyword evidence="1" id="KW-0812">Transmembrane</keyword>